<dbReference type="AlphaFoldDB" id="A0A8K0E5E6"/>
<feature type="region of interest" description="Disordered" evidence="1">
    <location>
        <begin position="57"/>
        <end position="94"/>
    </location>
</feature>
<organism evidence="2 3">
    <name type="scientific">Branchiostoma lanceolatum</name>
    <name type="common">Common lancelet</name>
    <name type="synonym">Amphioxus lanceolatum</name>
    <dbReference type="NCBI Taxonomy" id="7740"/>
    <lineage>
        <taxon>Eukaryota</taxon>
        <taxon>Metazoa</taxon>
        <taxon>Chordata</taxon>
        <taxon>Cephalochordata</taxon>
        <taxon>Leptocardii</taxon>
        <taxon>Amphioxiformes</taxon>
        <taxon>Branchiostomatidae</taxon>
        <taxon>Branchiostoma</taxon>
    </lineage>
</organism>
<proteinExistence type="predicted"/>
<evidence type="ECO:0000256" key="1">
    <source>
        <dbReference type="SAM" id="MobiDB-lite"/>
    </source>
</evidence>
<keyword evidence="3" id="KW-1185">Reference proteome</keyword>
<protein>
    <submittedName>
        <fullName evidence="2">Hypp6625 protein</fullName>
    </submittedName>
</protein>
<feature type="compositionally biased region" description="Pro residues" evidence="1">
    <location>
        <begin position="80"/>
        <end position="94"/>
    </location>
</feature>
<accession>A0A8K0E5E6</accession>
<feature type="compositionally biased region" description="Polar residues" evidence="1">
    <location>
        <begin position="1"/>
        <end position="10"/>
    </location>
</feature>
<evidence type="ECO:0000313" key="3">
    <source>
        <dbReference type="Proteomes" id="UP000838412"/>
    </source>
</evidence>
<dbReference type="OrthoDB" id="8918066at2759"/>
<gene>
    <name evidence="2" type="primary">Hypp6625</name>
    <name evidence="2" type="ORF">BLAG_LOCUS5666</name>
</gene>
<feature type="region of interest" description="Disordered" evidence="1">
    <location>
        <begin position="1"/>
        <end position="20"/>
    </location>
</feature>
<dbReference type="EMBL" id="OV696697">
    <property type="protein sequence ID" value="CAH1242368.1"/>
    <property type="molecule type" value="Genomic_DNA"/>
</dbReference>
<name>A0A8K0E5E6_BRALA</name>
<evidence type="ECO:0000313" key="2">
    <source>
        <dbReference type="EMBL" id="CAH1242368.1"/>
    </source>
</evidence>
<dbReference type="Proteomes" id="UP000838412">
    <property type="component" value="Chromosome 12"/>
</dbReference>
<reference evidence="2" key="1">
    <citation type="submission" date="2022-01" db="EMBL/GenBank/DDBJ databases">
        <authorList>
            <person name="Braso-Vives M."/>
        </authorList>
    </citation>
    <scope>NUCLEOTIDE SEQUENCE</scope>
</reference>
<feature type="region of interest" description="Disordered" evidence="1">
    <location>
        <begin position="134"/>
        <end position="160"/>
    </location>
</feature>
<sequence>MDTGHKSTLPQAPAEHETLQQQKTDLLLAVQRERLAKEVRVLEADLRALQLDVPSSQLSAIPPGAQPQAATHPGATTPVATPPGATPPVAPPPVAPPPVAPPPVAPPPVVPPPIVPPPILLRTSSHLEEAFSTDRIGAGGVSSAHNELSSIEEEGQELSGEDSDIADGVAELDIFDDDAISVSQLSDIFDDVDEIDIVPDEQLVAALEGEVSVLDSGMQVDTSDGGVEYLLIKCGTVKAVHFLSVAFNPDQWPNSTDELLVYGEDYIEFLIEYFQDILDRKGCDVEQCQDEWRTMKMTVRRSFNRGTSYNNLYEALLTKEPHCTDFKVIVV</sequence>
<feature type="compositionally biased region" description="Acidic residues" evidence="1">
    <location>
        <begin position="150"/>
        <end position="160"/>
    </location>
</feature>